<dbReference type="GO" id="GO:0044666">
    <property type="term" value="C:MLL3/4 complex"/>
    <property type="evidence" value="ECO:0007669"/>
    <property type="project" value="TreeGrafter"/>
</dbReference>
<dbReference type="GO" id="GO:0000978">
    <property type="term" value="F:RNA polymerase II cis-regulatory region sequence-specific DNA binding"/>
    <property type="evidence" value="ECO:0007669"/>
    <property type="project" value="TreeGrafter"/>
</dbReference>
<feature type="compositionally biased region" description="Basic and acidic residues" evidence="4">
    <location>
        <begin position="132"/>
        <end position="148"/>
    </location>
</feature>
<dbReference type="AlphaFoldDB" id="A0A0R3SJY3"/>
<reference evidence="5 6" key="2">
    <citation type="submission" date="2018-11" db="EMBL/GenBank/DDBJ databases">
        <authorList>
            <consortium name="Pathogen Informatics"/>
        </authorList>
    </citation>
    <scope>NUCLEOTIDE SEQUENCE [LARGE SCALE GENOMIC DNA]</scope>
</reference>
<evidence type="ECO:0000256" key="3">
    <source>
        <dbReference type="ARBA" id="ARBA00034483"/>
    </source>
</evidence>
<dbReference type="InterPro" id="IPR051630">
    <property type="entry name" value="Corepressor-Demethylase"/>
</dbReference>
<gene>
    <name evidence="5" type="ORF">HDID_LOCUS5246</name>
</gene>
<feature type="compositionally biased region" description="Polar residues" evidence="4">
    <location>
        <begin position="284"/>
        <end position="295"/>
    </location>
</feature>
<evidence type="ECO:0000256" key="4">
    <source>
        <dbReference type="SAM" id="MobiDB-lite"/>
    </source>
</evidence>
<feature type="region of interest" description="Disordered" evidence="4">
    <location>
        <begin position="223"/>
        <end position="303"/>
    </location>
</feature>
<evidence type="ECO:0000256" key="2">
    <source>
        <dbReference type="ARBA" id="ARBA00023242"/>
    </source>
</evidence>
<keyword evidence="2" id="KW-0539">Nucleus</keyword>
<feature type="compositionally biased region" description="Low complexity" evidence="4">
    <location>
        <begin position="258"/>
        <end position="275"/>
    </location>
</feature>
<evidence type="ECO:0000256" key="1">
    <source>
        <dbReference type="ARBA" id="ARBA00004123"/>
    </source>
</evidence>
<evidence type="ECO:0000313" key="7">
    <source>
        <dbReference type="WBParaSite" id="HDID_0000524801-mRNA-1"/>
    </source>
</evidence>
<comment type="subcellular location">
    <subcellularLocation>
        <location evidence="1">Nucleus</location>
    </subcellularLocation>
</comment>
<feature type="compositionally biased region" description="Polar residues" evidence="4">
    <location>
        <begin position="111"/>
        <end position="120"/>
    </location>
</feature>
<dbReference type="GO" id="GO:0010468">
    <property type="term" value="P:regulation of gene expression"/>
    <property type="evidence" value="ECO:0007669"/>
    <property type="project" value="TreeGrafter"/>
</dbReference>
<dbReference type="EMBL" id="UYSG01002522">
    <property type="protein sequence ID" value="VDL57564.1"/>
    <property type="molecule type" value="Genomic_DNA"/>
</dbReference>
<reference evidence="7" key="1">
    <citation type="submission" date="2017-02" db="UniProtKB">
        <authorList>
            <consortium name="WormBaseParasite"/>
        </authorList>
    </citation>
    <scope>IDENTIFICATION</scope>
</reference>
<dbReference type="STRING" id="6216.A0A0R3SJY3"/>
<evidence type="ECO:0000313" key="5">
    <source>
        <dbReference type="EMBL" id="VDL57564.1"/>
    </source>
</evidence>
<feature type="compositionally biased region" description="Basic and acidic residues" evidence="4">
    <location>
        <begin position="241"/>
        <end position="252"/>
    </location>
</feature>
<proteinExistence type="inferred from homology"/>
<feature type="region of interest" description="Disordered" evidence="4">
    <location>
        <begin position="469"/>
        <end position="488"/>
    </location>
</feature>
<dbReference type="PANTHER" id="PTHR14017:SF1">
    <property type="entry name" value="LD02225P"/>
    <property type="match status" value="1"/>
</dbReference>
<accession>A0A0R3SJY3</accession>
<dbReference type="OrthoDB" id="6288610at2759"/>
<comment type="similarity">
    <text evidence="3">Belongs to the UTX family.</text>
</comment>
<dbReference type="Gene3D" id="2.60.120.650">
    <property type="entry name" value="Cupin"/>
    <property type="match status" value="1"/>
</dbReference>
<dbReference type="WBParaSite" id="HDID_0000524801-mRNA-1">
    <property type="protein sequence ID" value="HDID_0000524801-mRNA-1"/>
    <property type="gene ID" value="HDID_0000524801"/>
</dbReference>
<dbReference type="PANTHER" id="PTHR14017">
    <property type="entry name" value="LYSINE-SPECIFIC DEMETHYLASE"/>
    <property type="match status" value="1"/>
</dbReference>
<organism evidence="7">
    <name type="scientific">Hymenolepis diminuta</name>
    <name type="common">Rat tapeworm</name>
    <dbReference type="NCBI Taxonomy" id="6216"/>
    <lineage>
        <taxon>Eukaryota</taxon>
        <taxon>Metazoa</taxon>
        <taxon>Spiralia</taxon>
        <taxon>Lophotrochozoa</taxon>
        <taxon>Platyhelminthes</taxon>
        <taxon>Cestoda</taxon>
        <taxon>Eucestoda</taxon>
        <taxon>Cyclophyllidea</taxon>
        <taxon>Hymenolepididae</taxon>
        <taxon>Hymenolepis</taxon>
    </lineage>
</organism>
<protein>
    <submittedName>
        <fullName evidence="7">Mediator of RNA polymerase II transcription subunit 13</fullName>
    </submittedName>
</protein>
<feature type="compositionally biased region" description="Low complexity" evidence="4">
    <location>
        <begin position="149"/>
        <end position="162"/>
    </location>
</feature>
<dbReference type="GO" id="GO:0031490">
    <property type="term" value="F:chromatin DNA binding"/>
    <property type="evidence" value="ECO:0007669"/>
    <property type="project" value="TreeGrafter"/>
</dbReference>
<feature type="region of interest" description="Disordered" evidence="4">
    <location>
        <begin position="107"/>
        <end position="163"/>
    </location>
</feature>
<name>A0A0R3SJY3_HYMDI</name>
<sequence length="552" mass="60399">MLFNLLEEAEIIQPPIKRIKIEEGCEDVAKRQKKKKRSSYSPDEDELPTTEEISTLYSLMYLAHGMTAKQRRQYEAIYGKTFNYLLYKKQHPEETLDDPFRGLDPGIFKRQLSTNSNTESGGRKASASESSAAKEKSSTTDEKADQKLQNEQNQQSQQQQQNPVDATVADLLSVAANDAGLGADQLPDDDFSLFTDDDIFAQLNGTGDDLDIALFQNPPGSANGAIEGGLSSNTVPTASEPDAKSTDNDTRLQDPSLQMKQETTTTTLTGQNQQQDAPGAPPTMANTPGANTPSEAPQKPSAPIIDAVSGLGRLNGPWWNSLLPEVDALPSPPSRPNPPCPVDKLLPPTPCICVDKRKDAMSADLAKFCLTQPVVVIRGMTNALRMDLAFFSTKALVDANPNQRVKIHTQSPNTNTVKTRLLDAPNPTEANLIDLSPWYLESPRSLSTIQRYANYQAASFKDAVKDEKQGDNIGSKLPPGGKPVTSPATQRNKIRFATIYDLSNEGKWLSQLWELNRLPSFFKVTSAGNMLAHLGYPLIGVNTIQLNMKVGR</sequence>
<dbReference type="Proteomes" id="UP000274504">
    <property type="component" value="Unassembled WGS sequence"/>
</dbReference>
<evidence type="ECO:0000313" key="6">
    <source>
        <dbReference type="Proteomes" id="UP000274504"/>
    </source>
</evidence>